<feature type="transmembrane region" description="Helical" evidence="8">
    <location>
        <begin position="363"/>
        <end position="384"/>
    </location>
</feature>
<name>A0A6J1SFM9_FRAOC</name>
<protein>
    <submittedName>
        <fullName evidence="10">Solute carrier family 15 member 4-like isoform X1</fullName>
    </submittedName>
</protein>
<evidence type="ECO:0000256" key="4">
    <source>
        <dbReference type="ARBA" id="ARBA00022856"/>
    </source>
</evidence>
<feature type="transmembrane region" description="Helical" evidence="8">
    <location>
        <begin position="485"/>
        <end position="512"/>
    </location>
</feature>
<feature type="transmembrane region" description="Helical" evidence="8">
    <location>
        <begin position="451"/>
        <end position="473"/>
    </location>
</feature>
<evidence type="ECO:0000256" key="2">
    <source>
        <dbReference type="ARBA" id="ARBA00005982"/>
    </source>
</evidence>
<feature type="transmembrane region" description="Helical" evidence="8">
    <location>
        <begin position="316"/>
        <end position="336"/>
    </location>
</feature>
<organism evidence="9 10">
    <name type="scientific">Frankliniella occidentalis</name>
    <name type="common">Western flower thrips</name>
    <name type="synonym">Euthrips occidentalis</name>
    <dbReference type="NCBI Taxonomy" id="133901"/>
    <lineage>
        <taxon>Eukaryota</taxon>
        <taxon>Metazoa</taxon>
        <taxon>Ecdysozoa</taxon>
        <taxon>Arthropoda</taxon>
        <taxon>Hexapoda</taxon>
        <taxon>Insecta</taxon>
        <taxon>Pterygota</taxon>
        <taxon>Neoptera</taxon>
        <taxon>Paraneoptera</taxon>
        <taxon>Thysanoptera</taxon>
        <taxon>Terebrantia</taxon>
        <taxon>Thripoidea</taxon>
        <taxon>Thripidae</taxon>
        <taxon>Frankliniella</taxon>
    </lineage>
</organism>
<feature type="transmembrane region" description="Helical" evidence="8">
    <location>
        <begin position="396"/>
        <end position="417"/>
    </location>
</feature>
<keyword evidence="4" id="KW-0813">Transport</keyword>
<feature type="transmembrane region" description="Helical" evidence="8">
    <location>
        <begin position="524"/>
        <end position="546"/>
    </location>
</feature>
<dbReference type="OrthoDB" id="205993at2759"/>
<feature type="region of interest" description="Disordered" evidence="7">
    <location>
        <begin position="561"/>
        <end position="589"/>
    </location>
</feature>
<dbReference type="SUPFAM" id="SSF103473">
    <property type="entry name" value="MFS general substrate transporter"/>
    <property type="match status" value="1"/>
</dbReference>
<comment type="similarity">
    <text evidence="2">Belongs to the major facilitator superfamily. Proton-dependent oligopeptide transporter (POT/PTR) (TC 2.A.17) family.</text>
</comment>
<dbReference type="InterPro" id="IPR036259">
    <property type="entry name" value="MFS_trans_sf"/>
</dbReference>
<feature type="transmembrane region" description="Helical" evidence="8">
    <location>
        <begin position="205"/>
        <end position="229"/>
    </location>
</feature>
<feature type="transmembrane region" description="Helical" evidence="8">
    <location>
        <begin position="74"/>
        <end position="96"/>
    </location>
</feature>
<evidence type="ECO:0000256" key="5">
    <source>
        <dbReference type="ARBA" id="ARBA00022989"/>
    </source>
</evidence>
<feature type="transmembrane region" description="Helical" evidence="8">
    <location>
        <begin position="178"/>
        <end position="199"/>
    </location>
</feature>
<keyword evidence="9" id="KW-1185">Reference proteome</keyword>
<accession>A0A6J1SFM9</accession>
<reference evidence="10" key="1">
    <citation type="submission" date="2025-08" db="UniProtKB">
        <authorList>
            <consortium name="RefSeq"/>
        </authorList>
    </citation>
    <scope>IDENTIFICATION</scope>
    <source>
        <tissue evidence="10">Whole organism</tissue>
    </source>
</reference>
<feature type="region of interest" description="Disordered" evidence="7">
    <location>
        <begin position="1"/>
        <end position="26"/>
    </location>
</feature>
<gene>
    <name evidence="10" type="primary">LOC113207239</name>
</gene>
<dbReference type="Proteomes" id="UP000504606">
    <property type="component" value="Unplaced"/>
</dbReference>
<evidence type="ECO:0000313" key="10">
    <source>
        <dbReference type="RefSeq" id="XP_026279498.1"/>
    </source>
</evidence>
<evidence type="ECO:0000256" key="1">
    <source>
        <dbReference type="ARBA" id="ARBA00004141"/>
    </source>
</evidence>
<feature type="compositionally biased region" description="Polar residues" evidence="7">
    <location>
        <begin position="15"/>
        <end position="26"/>
    </location>
</feature>
<dbReference type="InterPro" id="IPR000109">
    <property type="entry name" value="POT_fam"/>
</dbReference>
<dbReference type="Gene3D" id="1.20.1250.20">
    <property type="entry name" value="MFS general substrate transporter like domains"/>
    <property type="match status" value="1"/>
</dbReference>
<feature type="transmembrane region" description="Helical" evidence="8">
    <location>
        <begin position="103"/>
        <end position="127"/>
    </location>
</feature>
<dbReference type="GO" id="GO:0015833">
    <property type="term" value="P:peptide transport"/>
    <property type="evidence" value="ECO:0007669"/>
    <property type="project" value="UniProtKB-KW"/>
</dbReference>
<sequence length="589" mass="62927">MEGERTPLLRKPSPIGSSPNLATQSSGLQWDPVRGTKAATCVLLALTLERLAYYALLANLLVFLSLGGNTPKEAMTAVLVVGAIAHFSALGGGWLADGALGRYWTLILGLGLYVIGFAMLTAVAGGILWSNTHASLPQLYIIFTCIGVAAGTVRANFPSFGAEQVRHGGGESVRKFFNWYYWCVNSGSLLGVGFLSLVAQEPATVAGGFLAAWGGAGAGVTLALVLLAVGKPYYVIYRPGSSPLLSTLRILHQGISGCWNLRKSNLQRHGGGISRSPALSSRSNPNPVNSPSWLDYAKMRYGGSHHDSTVEDVKKLGSVLLLLLLLLPYWLVFFQIETGFQEQGVHLKIGLAPDNTFNIPTSWLSLFDQLFILGLIPLLNGFVYPALDRRGVRVTLFGRIAVGMALSLCAAVSAGLLETISMQHWHDGHHVEQIIHNRKYNSSDVSVLWQVPQYCLVGMAEVFAGVAGLEYVYSTAPKPLQAVAMGLLSAVEGIGSLLGTALIGALSPAWIPQDRDHFQGHLDYYFFLLAGIQGVTLVGFTISLIIKRGSNSRTAALPDSSRISNLSQTPNSRSSGTTVSSSTNTVLSS</sequence>
<dbReference type="Pfam" id="PF00854">
    <property type="entry name" value="PTR2"/>
    <property type="match status" value="1"/>
</dbReference>
<dbReference type="GO" id="GO:0022857">
    <property type="term" value="F:transmembrane transporter activity"/>
    <property type="evidence" value="ECO:0007669"/>
    <property type="project" value="InterPro"/>
</dbReference>
<keyword evidence="4" id="KW-0653">Protein transport</keyword>
<comment type="subcellular location">
    <subcellularLocation>
        <location evidence="1">Membrane</location>
        <topology evidence="1">Multi-pass membrane protein</topology>
    </subcellularLocation>
</comment>
<dbReference type="PANTHER" id="PTHR11654">
    <property type="entry name" value="OLIGOPEPTIDE TRANSPORTER-RELATED"/>
    <property type="match status" value="1"/>
</dbReference>
<evidence type="ECO:0000256" key="7">
    <source>
        <dbReference type="SAM" id="MobiDB-lite"/>
    </source>
</evidence>
<dbReference type="GeneID" id="113207239"/>
<dbReference type="RefSeq" id="XP_026279498.1">
    <property type="nucleotide sequence ID" value="XM_026423713.2"/>
</dbReference>
<proteinExistence type="inferred from homology"/>
<dbReference type="AlphaFoldDB" id="A0A6J1SFM9"/>
<keyword evidence="6 8" id="KW-0472">Membrane</keyword>
<keyword evidence="4" id="KW-0571">Peptide transport</keyword>
<evidence type="ECO:0000256" key="6">
    <source>
        <dbReference type="ARBA" id="ARBA00023136"/>
    </source>
</evidence>
<evidence type="ECO:0000256" key="3">
    <source>
        <dbReference type="ARBA" id="ARBA00022692"/>
    </source>
</evidence>
<evidence type="ECO:0000313" key="9">
    <source>
        <dbReference type="Proteomes" id="UP000504606"/>
    </source>
</evidence>
<feature type="compositionally biased region" description="Low complexity" evidence="7">
    <location>
        <begin position="571"/>
        <end position="589"/>
    </location>
</feature>
<evidence type="ECO:0000256" key="8">
    <source>
        <dbReference type="SAM" id="Phobius"/>
    </source>
</evidence>
<feature type="transmembrane region" description="Helical" evidence="8">
    <location>
        <begin position="139"/>
        <end position="157"/>
    </location>
</feature>
<keyword evidence="3 8" id="KW-0812">Transmembrane</keyword>
<feature type="compositionally biased region" description="Polar residues" evidence="7">
    <location>
        <begin position="561"/>
        <end position="570"/>
    </location>
</feature>
<feature type="transmembrane region" description="Helical" evidence="8">
    <location>
        <begin position="51"/>
        <end position="68"/>
    </location>
</feature>
<keyword evidence="5 8" id="KW-1133">Transmembrane helix</keyword>
<dbReference type="GO" id="GO:0016020">
    <property type="term" value="C:membrane"/>
    <property type="evidence" value="ECO:0007669"/>
    <property type="project" value="UniProtKB-SubCell"/>
</dbReference>
<dbReference type="KEGG" id="foc:113207239"/>